<reference evidence="2" key="1">
    <citation type="journal article" date="2014" name="Front. Microbiol.">
        <title>High frequency of phylogenetically diverse reductive dehalogenase-homologous genes in deep subseafloor sedimentary metagenomes.</title>
        <authorList>
            <person name="Kawai M."/>
            <person name="Futagami T."/>
            <person name="Toyoda A."/>
            <person name="Takaki Y."/>
            <person name="Nishi S."/>
            <person name="Hori S."/>
            <person name="Arai W."/>
            <person name="Tsubouchi T."/>
            <person name="Morono Y."/>
            <person name="Uchiyama I."/>
            <person name="Ito T."/>
            <person name="Fujiyama A."/>
            <person name="Inagaki F."/>
            <person name="Takami H."/>
        </authorList>
    </citation>
    <scope>NUCLEOTIDE SEQUENCE</scope>
    <source>
        <strain evidence="2">Expedition CK06-06</strain>
    </source>
</reference>
<dbReference type="EMBL" id="BARW01003663">
    <property type="protein sequence ID" value="GAI69741.1"/>
    <property type="molecule type" value="Genomic_DNA"/>
</dbReference>
<name>X1RRY9_9ZZZZ</name>
<organism evidence="2">
    <name type="scientific">marine sediment metagenome</name>
    <dbReference type="NCBI Taxonomy" id="412755"/>
    <lineage>
        <taxon>unclassified sequences</taxon>
        <taxon>metagenomes</taxon>
        <taxon>ecological metagenomes</taxon>
    </lineage>
</organism>
<dbReference type="GO" id="GO:0003824">
    <property type="term" value="F:catalytic activity"/>
    <property type="evidence" value="ECO:0007669"/>
    <property type="project" value="InterPro"/>
</dbReference>
<dbReference type="SUPFAM" id="SSF53067">
    <property type="entry name" value="Actin-like ATPase domain"/>
    <property type="match status" value="1"/>
</dbReference>
<dbReference type="PANTHER" id="PTHR34847:SF1">
    <property type="entry name" value="NODULATION PROTEIN U"/>
    <property type="match status" value="1"/>
</dbReference>
<dbReference type="CDD" id="cd24098">
    <property type="entry name" value="ASKHA_NBD_TobZ_N"/>
    <property type="match status" value="1"/>
</dbReference>
<gene>
    <name evidence="2" type="ORF">S12H4_09151</name>
</gene>
<feature type="non-terminal residue" evidence="2">
    <location>
        <position position="1"/>
    </location>
</feature>
<evidence type="ECO:0000313" key="2">
    <source>
        <dbReference type="EMBL" id="GAI69741.1"/>
    </source>
</evidence>
<feature type="domain" description="Carbamoyltransferase" evidence="1">
    <location>
        <begin position="7"/>
        <end position="333"/>
    </location>
</feature>
<sequence>EAILMYILGISCYYHDAAAALIKDGRLIAAAEEERFTRVKHDFDFPENAINFCLDFAGITSGDLDYAVFYEKPFHKFERILMTTMQNFPRSWNVFREAMITWLGDKLWIKSHLKDKLNIEDKRILFGEHHLSHAASAFYPSPFEEAAILTVDGVGEWTTATLGVGNGTEIALIKEIKFPHSLGLLYSAFTAFLGFKVNNGEYKVMGMAPYGEPKYVDKIYDNLIEVASDGSFWVNMDYFSYHYSDERTYSTKFEDLFGKPRDPEMNFFTSNTSFPSYFGEKPSDYQELCRANEHYADIAASIQLVTEEVLLKLANSLHKETGKANLCIAGGVG</sequence>
<dbReference type="Pfam" id="PF02543">
    <property type="entry name" value="Carbam_trans_N"/>
    <property type="match status" value="1"/>
</dbReference>
<comment type="caution">
    <text evidence="2">The sequence shown here is derived from an EMBL/GenBank/DDBJ whole genome shotgun (WGS) entry which is preliminary data.</text>
</comment>
<dbReference type="InterPro" id="IPR043129">
    <property type="entry name" value="ATPase_NBD"/>
</dbReference>
<dbReference type="InterPro" id="IPR003696">
    <property type="entry name" value="Carbtransf_dom"/>
</dbReference>
<proteinExistence type="predicted"/>
<dbReference type="AlphaFoldDB" id="X1RRY9"/>
<dbReference type="InterPro" id="IPR051338">
    <property type="entry name" value="NodU/CmcH_Carbamoyltrnsfr"/>
</dbReference>
<feature type="non-terminal residue" evidence="2">
    <location>
        <position position="333"/>
    </location>
</feature>
<dbReference type="Gene3D" id="3.30.420.40">
    <property type="match status" value="2"/>
</dbReference>
<dbReference type="PANTHER" id="PTHR34847">
    <property type="entry name" value="NODULATION PROTEIN U"/>
    <property type="match status" value="1"/>
</dbReference>
<evidence type="ECO:0000259" key="1">
    <source>
        <dbReference type="Pfam" id="PF02543"/>
    </source>
</evidence>
<accession>X1RRY9</accession>
<protein>
    <recommendedName>
        <fullName evidence="1">Carbamoyltransferase domain-containing protein</fullName>
    </recommendedName>
</protein>